<evidence type="ECO:0000313" key="3">
    <source>
        <dbReference type="EMBL" id="KAF2501223.1"/>
    </source>
</evidence>
<dbReference type="OrthoDB" id="3254104at2759"/>
<evidence type="ECO:0000313" key="4">
    <source>
        <dbReference type="Proteomes" id="UP000799750"/>
    </source>
</evidence>
<dbReference type="AlphaFoldDB" id="A0A6A6RBT9"/>
<feature type="compositionally biased region" description="Basic and acidic residues" evidence="1">
    <location>
        <begin position="26"/>
        <end position="35"/>
    </location>
</feature>
<feature type="region of interest" description="Disordered" evidence="1">
    <location>
        <begin position="1"/>
        <end position="39"/>
    </location>
</feature>
<evidence type="ECO:0000256" key="1">
    <source>
        <dbReference type="SAM" id="MobiDB-lite"/>
    </source>
</evidence>
<keyword evidence="4" id="KW-1185">Reference proteome</keyword>
<reference evidence="3" key="1">
    <citation type="journal article" date="2020" name="Stud. Mycol.">
        <title>101 Dothideomycetes genomes: a test case for predicting lifestyles and emergence of pathogens.</title>
        <authorList>
            <person name="Haridas S."/>
            <person name="Albert R."/>
            <person name="Binder M."/>
            <person name="Bloem J."/>
            <person name="Labutti K."/>
            <person name="Salamov A."/>
            <person name="Andreopoulos B."/>
            <person name="Baker S."/>
            <person name="Barry K."/>
            <person name="Bills G."/>
            <person name="Bluhm B."/>
            <person name="Cannon C."/>
            <person name="Castanera R."/>
            <person name="Culley D."/>
            <person name="Daum C."/>
            <person name="Ezra D."/>
            <person name="Gonzalez J."/>
            <person name="Henrissat B."/>
            <person name="Kuo A."/>
            <person name="Liang C."/>
            <person name="Lipzen A."/>
            <person name="Lutzoni F."/>
            <person name="Magnuson J."/>
            <person name="Mondo S."/>
            <person name="Nolan M."/>
            <person name="Ohm R."/>
            <person name="Pangilinan J."/>
            <person name="Park H.-J."/>
            <person name="Ramirez L."/>
            <person name="Alfaro M."/>
            <person name="Sun H."/>
            <person name="Tritt A."/>
            <person name="Yoshinaga Y."/>
            <person name="Zwiers L.-H."/>
            <person name="Turgeon B."/>
            <person name="Goodwin S."/>
            <person name="Spatafora J."/>
            <person name="Crous P."/>
            <person name="Grigoriev I."/>
        </authorList>
    </citation>
    <scope>NUCLEOTIDE SEQUENCE</scope>
    <source>
        <strain evidence="3">CBS 269.34</strain>
    </source>
</reference>
<protein>
    <submittedName>
        <fullName evidence="3">Uncharacterized protein</fullName>
    </submittedName>
</protein>
<name>A0A6A6RBT9_9PEZI</name>
<keyword evidence="2" id="KW-0472">Membrane</keyword>
<accession>A0A6A6RBT9</accession>
<gene>
    <name evidence="3" type="ORF">BU16DRAFT_555717</name>
</gene>
<evidence type="ECO:0000256" key="2">
    <source>
        <dbReference type="SAM" id="Phobius"/>
    </source>
</evidence>
<sequence length="152" mass="16448">MASPTAGQAAGLRRLGRQQENEEEMHDAAGSRKDSYSVPCAPATPANGAARCDEEGGNGLDCLAGLVNTLVSVYTAQNRQWSITAKVTVCVTGSCTLIMGLLFVAYNDLVLSRVKRKHEREMQLNETDEHEDILHTINRKAHEPALDPSSVV</sequence>
<dbReference type="Proteomes" id="UP000799750">
    <property type="component" value="Unassembled WGS sequence"/>
</dbReference>
<organism evidence="3 4">
    <name type="scientific">Lophium mytilinum</name>
    <dbReference type="NCBI Taxonomy" id="390894"/>
    <lineage>
        <taxon>Eukaryota</taxon>
        <taxon>Fungi</taxon>
        <taxon>Dikarya</taxon>
        <taxon>Ascomycota</taxon>
        <taxon>Pezizomycotina</taxon>
        <taxon>Dothideomycetes</taxon>
        <taxon>Pleosporomycetidae</taxon>
        <taxon>Mytilinidiales</taxon>
        <taxon>Mytilinidiaceae</taxon>
        <taxon>Lophium</taxon>
    </lineage>
</organism>
<dbReference type="EMBL" id="MU004182">
    <property type="protein sequence ID" value="KAF2501223.1"/>
    <property type="molecule type" value="Genomic_DNA"/>
</dbReference>
<proteinExistence type="predicted"/>
<keyword evidence="2" id="KW-1133">Transmembrane helix</keyword>
<feature type="transmembrane region" description="Helical" evidence="2">
    <location>
        <begin position="83"/>
        <end position="106"/>
    </location>
</feature>
<keyword evidence="2" id="KW-0812">Transmembrane</keyword>